<accession>A0ACC1P4C1</accession>
<sequence length="529" mass="57979">MAASDLLSLAELPFSEKKSSSSTSKNSTLTIPLPPEKPPNGANLDSKSVENHPSPKKPAPSEYESNDKPRTLGAAAKNGQAPADAGLGQELRNLAPKEIQASPVLHPVETSSVSHDISLSPPTLPERITIGSNDADTYGLTEYGDGAGLYYCSTITPDLSLHQEYIRKPTERLSLDLNNYIQEQCVKPKVQRRMQRLRIGMSGVAFAIETRLSGRPRGNSEEVELTLAMWVFCVSTFTEELVRKALAKPNMLWASEETIEVVTGLRWNKRSEYIADLDLSKGFQFRDSYKLHLHTEEAGEDKSAVGLFVCATLTKNGSIIDQCVSRLGGLLSLREETTAISTAHGILDMLISAGLYCIRDEDTDSLENTPDSDTESEAESDGTAGTSHEDESKSVVSIESPGSSAVNRVTRWNVISEAVIFDFIWPILSDPDKYWVFGANTRPHDFALFKLGPYLSERLNNSYEYESVQYVVTKEHTSSPAESEMVLILLGHNTFARGKVLPGASAIYLSGMKFNTKRVLLDSSLGMSC</sequence>
<name>A0ACC1P4C1_9PEZI</name>
<evidence type="ECO:0000313" key="1">
    <source>
        <dbReference type="EMBL" id="KAJ2985637.1"/>
    </source>
</evidence>
<comment type="caution">
    <text evidence="1">The sequence shown here is derived from an EMBL/GenBank/DDBJ whole genome shotgun (WGS) entry which is preliminary data.</text>
</comment>
<dbReference type="EMBL" id="JAPDGR010001071">
    <property type="protein sequence ID" value="KAJ2985637.1"/>
    <property type="molecule type" value="Genomic_DNA"/>
</dbReference>
<organism evidence="1 2">
    <name type="scientific">Xylaria curta</name>
    <dbReference type="NCBI Taxonomy" id="42375"/>
    <lineage>
        <taxon>Eukaryota</taxon>
        <taxon>Fungi</taxon>
        <taxon>Dikarya</taxon>
        <taxon>Ascomycota</taxon>
        <taxon>Pezizomycotina</taxon>
        <taxon>Sordariomycetes</taxon>
        <taxon>Xylariomycetidae</taxon>
        <taxon>Xylariales</taxon>
        <taxon>Xylariaceae</taxon>
        <taxon>Xylaria</taxon>
    </lineage>
</organism>
<dbReference type="Proteomes" id="UP001143856">
    <property type="component" value="Unassembled WGS sequence"/>
</dbReference>
<gene>
    <name evidence="1" type="ORF">NUW58_g5427</name>
</gene>
<protein>
    <submittedName>
        <fullName evidence="1">Uncharacterized protein</fullName>
    </submittedName>
</protein>
<evidence type="ECO:0000313" key="2">
    <source>
        <dbReference type="Proteomes" id="UP001143856"/>
    </source>
</evidence>
<proteinExistence type="predicted"/>
<reference evidence="1" key="1">
    <citation type="submission" date="2022-10" db="EMBL/GenBank/DDBJ databases">
        <title>Genome Sequence of Xylaria curta.</title>
        <authorList>
            <person name="Buettner E."/>
        </authorList>
    </citation>
    <scope>NUCLEOTIDE SEQUENCE</scope>
    <source>
        <strain evidence="1">Babe10</strain>
    </source>
</reference>
<keyword evidence="2" id="KW-1185">Reference proteome</keyword>